<dbReference type="Pfam" id="PF18911">
    <property type="entry name" value="PKD_4"/>
    <property type="match status" value="2"/>
</dbReference>
<dbReference type="InterPro" id="IPR000601">
    <property type="entry name" value="PKD_dom"/>
</dbReference>
<dbReference type="Proteomes" id="UP000278962">
    <property type="component" value="Unassembled WGS sequence"/>
</dbReference>
<dbReference type="OrthoDB" id="9805017at2"/>
<dbReference type="EMBL" id="RBIL01000002">
    <property type="protein sequence ID" value="RKQ87238.1"/>
    <property type="molecule type" value="Genomic_DNA"/>
</dbReference>
<evidence type="ECO:0000259" key="2">
    <source>
        <dbReference type="SMART" id="SM00089"/>
    </source>
</evidence>
<dbReference type="Pfam" id="PF17164">
    <property type="entry name" value="DUF5122"/>
    <property type="match status" value="2"/>
</dbReference>
<evidence type="ECO:0000256" key="1">
    <source>
        <dbReference type="SAM" id="SignalP"/>
    </source>
</evidence>
<feature type="chain" id="PRO_5024976291" evidence="1">
    <location>
        <begin position="28"/>
        <end position="1454"/>
    </location>
</feature>
<organism evidence="3 4">
    <name type="scientific">Solirubrobacter pauli</name>
    <dbReference type="NCBI Taxonomy" id="166793"/>
    <lineage>
        <taxon>Bacteria</taxon>
        <taxon>Bacillati</taxon>
        <taxon>Actinomycetota</taxon>
        <taxon>Thermoleophilia</taxon>
        <taxon>Solirubrobacterales</taxon>
        <taxon>Solirubrobacteraceae</taxon>
        <taxon>Solirubrobacter</taxon>
    </lineage>
</organism>
<dbReference type="InterPro" id="IPR022409">
    <property type="entry name" value="PKD/Chitinase_dom"/>
</dbReference>
<comment type="caution">
    <text evidence="3">The sequence shown here is derived from an EMBL/GenBank/DDBJ whole genome shotgun (WGS) entry which is preliminary data.</text>
</comment>
<dbReference type="InterPro" id="IPR013783">
    <property type="entry name" value="Ig-like_fold"/>
</dbReference>
<feature type="domain" description="PKD/Chitinase" evidence="2">
    <location>
        <begin position="454"/>
        <end position="537"/>
    </location>
</feature>
<proteinExistence type="predicted"/>
<dbReference type="Gene3D" id="2.60.40.10">
    <property type="entry name" value="Immunoglobulins"/>
    <property type="match status" value="2"/>
</dbReference>
<dbReference type="GO" id="GO:0005975">
    <property type="term" value="P:carbohydrate metabolic process"/>
    <property type="evidence" value="ECO:0007669"/>
    <property type="project" value="UniProtKB-ARBA"/>
</dbReference>
<name>A0A660L1D3_9ACTN</name>
<feature type="signal peptide" evidence="1">
    <location>
        <begin position="1"/>
        <end position="27"/>
    </location>
</feature>
<evidence type="ECO:0000313" key="4">
    <source>
        <dbReference type="Proteomes" id="UP000278962"/>
    </source>
</evidence>
<sequence length="1454" mass="149064">MSHSSPALLAALFVFLISLLVAPAANAGTFDRDTTWAHTGLAASPADGSARWAAVAMLPDGRFLAAGRTPTGQAAVARFTAAGELDTTWAGDQPTPGLLVVSAQNGVAPAALSVRPDGTVLLGGTTLAVDSTPSLLVARLTADGHLDPSFGTGGTLITTSGPETTLGGLAVTGDGHILVAATATGSGTDRGLLVRLTAAGARDAGFGTGGEVAFRLGGAPTTVSDLALDGAGRIYLVGSRVTTPRRQLAVARFTAAGALDTTYGTSGYAAADLNGASSAVYEVTGRRLRVDNAGTALVLAAVKSATGPTSQLIGLARLTPAGALDGSFGTGGTRTQDVSPSHVMDPAALVTIPGGFVVGGAMTVGSTTQFGLAGYLEDGSPDQTLNPGGATKNAANLQVGTGGPDRIAALAVTPQGRLLAAGTSQTPSEQNLSAIVRLGGDAHAPQAAVKLSWEQAVPGRAVRPGQTVGFDASASTDPDGAIAQYEWDIDGDGTFERSGAKVLGSYPAPTQAAVTLRVTDADGLTAVSGATVHVQADQAPKVAFVNPTTAPVAGKPFLFGASANDPDGTIARYAFDFDGDGSYETDAGTSPLATTTFGHKGPATVGVRVTDDEGATATAKLNVTVKDAPCVENPVIKIERAVIVTQGADVAGGAGCFHGVTTDKGGVRTTSYTTSGHFRVNGLEVDTLGSSEATLEWKRNKSGDKKTLSLTLTAKNARVEGTAQQTDFTFHEGSINWGLDGTTIVGFVVDPSAGIGGLPLKVLSAVKLGTDGSSSLDVLPGMPPELLGKTPSGPKHLVFGPSANASALGAFSFKVDQIPLGVILLGPVTVSYDGAGSWLIEAEAEIPYPVPTKVAGRLVIVAGHVKEVDLELKGALPTPTPIIIQSLGLHIDFGPKVAPKKECVKTVGLVETTPYDLYKALDYYVPQLRQLATANPQYFGDLFHKTFQRYPVPTFALCGSIGLSLAEVIDADVKFGFARYDNPYPNLFFFQGHATIAKAIDAEIAAEFTTDGYVHFKADVGGGYPKSDPWVEWNVGLDFEYYKKQFNAEAHAALTIVPLEFTTGANVLVSNKGVAACLYFKTFLGTWRPGAGAMWGHGPTLYLFGCDVKDYKVVITHALSGDKVIGDIVPPGTSASAAKAGTPVVKAMPTGGHGNSAGLVRYEGKPTAKAAQAGPDPVDVPSGLPGTVMAFKGADAPPHVILRGPSGQVFDSGAGNAPVQLPGFAALKNDKLDITEIVIEKPAGGRWTIEAAPDSSRLVQGIQADGTRPVTATAKVTGSGHDRTLDYTVKGLPAGSRVEFTEAGAGGGGRIGAVRADGRGTLAFHPAGGAPGAREIKAVVYGADGFVTARLELGKYTAPAPQRPAGAKRLTVKRSGKKLVLRWRGKAYRQQVDIRSSKGLNVTRTVKRPTTAIALPAAGTKLTVMVTGTTKAGVKGPAVRFTTKVPTKRPKHRK</sequence>
<feature type="domain" description="PKD/Chitinase" evidence="2">
    <location>
        <begin position="541"/>
        <end position="628"/>
    </location>
</feature>
<dbReference type="RefSeq" id="WP_121255618.1">
    <property type="nucleotide sequence ID" value="NZ_RBIL01000002.1"/>
</dbReference>
<dbReference type="SMART" id="SM00089">
    <property type="entry name" value="PKD"/>
    <property type="match status" value="2"/>
</dbReference>
<keyword evidence="1" id="KW-0732">Signal</keyword>
<reference evidence="3 4" key="1">
    <citation type="submission" date="2018-10" db="EMBL/GenBank/DDBJ databases">
        <title>Genomic Encyclopedia of Archaeal and Bacterial Type Strains, Phase II (KMG-II): from individual species to whole genera.</title>
        <authorList>
            <person name="Goeker M."/>
        </authorList>
    </citation>
    <scope>NUCLEOTIDE SEQUENCE [LARGE SCALE GENOMIC DNA]</scope>
    <source>
        <strain evidence="3 4">DSM 14954</strain>
    </source>
</reference>
<evidence type="ECO:0000313" key="3">
    <source>
        <dbReference type="EMBL" id="RKQ87238.1"/>
    </source>
</evidence>
<gene>
    <name evidence="3" type="ORF">C8N24_5259</name>
</gene>
<protein>
    <submittedName>
        <fullName evidence="3">Putative delta-60 repeat protein</fullName>
    </submittedName>
</protein>
<keyword evidence="4" id="KW-1185">Reference proteome</keyword>
<dbReference type="SUPFAM" id="SSF82171">
    <property type="entry name" value="DPP6 N-terminal domain-like"/>
    <property type="match status" value="1"/>
</dbReference>
<accession>A0A660L1D3</accession>
<dbReference type="Gene3D" id="2.80.10.50">
    <property type="match status" value="2"/>
</dbReference>
<dbReference type="NCBIfam" id="TIGR02608">
    <property type="entry name" value="delta_60_rpt"/>
    <property type="match status" value="5"/>
</dbReference>
<dbReference type="InterPro" id="IPR013431">
    <property type="entry name" value="Delta_60_rpt"/>
</dbReference>
<dbReference type="CDD" id="cd00146">
    <property type="entry name" value="PKD"/>
    <property type="match status" value="2"/>
</dbReference>
<dbReference type="SUPFAM" id="SSF49299">
    <property type="entry name" value="PKD domain"/>
    <property type="match status" value="1"/>
</dbReference>
<dbReference type="InterPro" id="IPR035986">
    <property type="entry name" value="PKD_dom_sf"/>
</dbReference>